<evidence type="ECO:0000313" key="13">
    <source>
        <dbReference type="Proteomes" id="UP000001307"/>
    </source>
</evidence>
<dbReference type="InterPro" id="IPR013957">
    <property type="entry name" value="SNRNP27"/>
</dbReference>
<feature type="domain" description="U4/U6.U5 small nuclear ribonucleoprotein 27kDa protein" evidence="11">
    <location>
        <begin position="140"/>
        <end position="193"/>
    </location>
</feature>
<keyword evidence="13" id="KW-1185">Reference proteome</keyword>
<feature type="compositionally biased region" description="Basic and acidic residues" evidence="10">
    <location>
        <begin position="159"/>
        <end position="171"/>
    </location>
</feature>
<feature type="compositionally biased region" description="Basic residues" evidence="10">
    <location>
        <begin position="37"/>
        <end position="62"/>
    </location>
</feature>
<sequence length="194" mass="23164">MGRRSRSRSRDRERDKKRKKHRKRSRSRSRDRDRERKRDRKERKHRDRRSRTRSRSRSPVKTKKSEAIVIRSRSNSPEVQIIKTENNAIQNSSADLGAYAKLFSKSKELEEERNRMKEASERALNEKEALLAPLSNEKSEEEMMAEMMGFSNFDTTQNKGHEDSDVGESRTIKQRKYRQYMNRRGGFNRPLDSM</sequence>
<dbReference type="GO" id="GO:0071011">
    <property type="term" value="C:precatalytic spliceosome"/>
    <property type="evidence" value="ECO:0007669"/>
    <property type="project" value="TreeGrafter"/>
</dbReference>
<keyword evidence="7" id="KW-0508">mRNA splicing</keyword>
<feature type="region of interest" description="Disordered" evidence="10">
    <location>
        <begin position="152"/>
        <end position="194"/>
    </location>
</feature>
<feature type="region of interest" description="Disordered" evidence="10">
    <location>
        <begin position="1"/>
        <end position="76"/>
    </location>
</feature>
<reference evidence="12" key="1">
    <citation type="journal article" date="2010" name="Science">
        <title>Plasticity of animal genome architecture unmasked by rapid evolution of a pelagic tunicate.</title>
        <authorList>
            <person name="Denoeud F."/>
            <person name="Henriet S."/>
            <person name="Mungpakdee S."/>
            <person name="Aury J.M."/>
            <person name="Da Silva C."/>
            <person name="Brinkmann H."/>
            <person name="Mikhaleva J."/>
            <person name="Olsen L.C."/>
            <person name="Jubin C."/>
            <person name="Canestro C."/>
            <person name="Bouquet J.M."/>
            <person name="Danks G."/>
            <person name="Poulain J."/>
            <person name="Campsteijn C."/>
            <person name="Adamski M."/>
            <person name="Cross I."/>
            <person name="Yadetie F."/>
            <person name="Muffato M."/>
            <person name="Louis A."/>
            <person name="Butcher S."/>
            <person name="Tsagkogeorga G."/>
            <person name="Konrad A."/>
            <person name="Singh S."/>
            <person name="Jensen M.F."/>
            <person name="Cong E.H."/>
            <person name="Eikeseth-Otteraa H."/>
            <person name="Noel B."/>
            <person name="Anthouard V."/>
            <person name="Porcel B.M."/>
            <person name="Kachouri-Lafond R."/>
            <person name="Nishino A."/>
            <person name="Ugolini M."/>
            <person name="Chourrout P."/>
            <person name="Nishida H."/>
            <person name="Aasland R."/>
            <person name="Huzurbazar S."/>
            <person name="Westhof E."/>
            <person name="Delsuc F."/>
            <person name="Lehrach H."/>
            <person name="Reinhardt R."/>
            <person name="Weissenbach J."/>
            <person name="Roy S.W."/>
            <person name="Artiguenave F."/>
            <person name="Postlethwait J.H."/>
            <person name="Manak J.R."/>
            <person name="Thompson E.M."/>
            <person name="Jaillon O."/>
            <person name="Du Pasquier L."/>
            <person name="Boudinot P."/>
            <person name="Liberles D.A."/>
            <person name="Volff J.N."/>
            <person name="Philippe H."/>
            <person name="Lenhard B."/>
            <person name="Roest Crollius H."/>
            <person name="Wincker P."/>
            <person name="Chourrout D."/>
        </authorList>
    </citation>
    <scope>NUCLEOTIDE SEQUENCE [LARGE SCALE GENOMIC DNA]</scope>
</reference>
<comment type="subunit">
    <text evidence="4">Part of a tri-snRNP complex.</text>
</comment>
<evidence type="ECO:0000256" key="1">
    <source>
        <dbReference type="ARBA" id="ARBA00003632"/>
    </source>
</evidence>
<accession>E4XGT3</accession>
<name>E4XGT3_OIKDI</name>
<comment type="function">
    <text evidence="1">May play a role in mRNA splicing.</text>
</comment>
<protein>
    <recommendedName>
        <fullName evidence="5">U4/U6.U5 small nuclear ribonucleoprotein 27 kDa protein</fullName>
    </recommendedName>
    <alternativeName>
        <fullName evidence="9">U4/U6.U5 tri-snRNP-associated protein 3</fullName>
    </alternativeName>
</protein>
<evidence type="ECO:0000256" key="2">
    <source>
        <dbReference type="ARBA" id="ARBA00004123"/>
    </source>
</evidence>
<dbReference type="GO" id="GO:0006397">
    <property type="term" value="P:mRNA processing"/>
    <property type="evidence" value="ECO:0007669"/>
    <property type="project" value="UniProtKB-KW"/>
</dbReference>
<dbReference type="AlphaFoldDB" id="E4XGT3"/>
<comment type="subcellular location">
    <subcellularLocation>
        <location evidence="2">Nucleus</location>
    </subcellularLocation>
</comment>
<evidence type="ECO:0000256" key="10">
    <source>
        <dbReference type="SAM" id="MobiDB-lite"/>
    </source>
</evidence>
<keyword evidence="8" id="KW-0539">Nucleus</keyword>
<comment type="similarity">
    <text evidence="3">Belongs to the SNUT3 family.</text>
</comment>
<dbReference type="PANTHER" id="PTHR31077:SF1">
    <property type="entry name" value="U4_U6.U5 SMALL NUCLEAR RIBONUCLEOPROTEIN 27 KDA PROTEIN"/>
    <property type="match status" value="1"/>
</dbReference>
<evidence type="ECO:0000259" key="11">
    <source>
        <dbReference type="Pfam" id="PF08648"/>
    </source>
</evidence>
<dbReference type="PANTHER" id="PTHR31077">
    <property type="entry name" value="U4/U6.U5 SMALL NUCLEAR RIBONUCLEOPROTEIN 27 KDA PROTEIN"/>
    <property type="match status" value="1"/>
</dbReference>
<gene>
    <name evidence="12" type="ORF">GSOID_T00010698001</name>
</gene>
<proteinExistence type="inferred from homology"/>
<evidence type="ECO:0000256" key="3">
    <source>
        <dbReference type="ARBA" id="ARBA00008218"/>
    </source>
</evidence>
<dbReference type="GO" id="GO:0008380">
    <property type="term" value="P:RNA splicing"/>
    <property type="evidence" value="ECO:0007669"/>
    <property type="project" value="UniProtKB-KW"/>
</dbReference>
<dbReference type="InParanoid" id="E4XGT3"/>
<feature type="region of interest" description="Disordered" evidence="10">
    <location>
        <begin position="109"/>
        <end position="138"/>
    </location>
</feature>
<organism evidence="12">
    <name type="scientific">Oikopleura dioica</name>
    <name type="common">Tunicate</name>
    <dbReference type="NCBI Taxonomy" id="34765"/>
    <lineage>
        <taxon>Eukaryota</taxon>
        <taxon>Metazoa</taxon>
        <taxon>Chordata</taxon>
        <taxon>Tunicata</taxon>
        <taxon>Appendicularia</taxon>
        <taxon>Copelata</taxon>
        <taxon>Oikopleuridae</taxon>
        <taxon>Oikopleura</taxon>
    </lineage>
</organism>
<evidence type="ECO:0000256" key="9">
    <source>
        <dbReference type="ARBA" id="ARBA00031864"/>
    </source>
</evidence>
<evidence type="ECO:0000256" key="5">
    <source>
        <dbReference type="ARBA" id="ARBA00014357"/>
    </source>
</evidence>
<evidence type="ECO:0000256" key="7">
    <source>
        <dbReference type="ARBA" id="ARBA00023187"/>
    </source>
</evidence>
<dbReference type="EMBL" id="FN653049">
    <property type="protein sequence ID" value="CBY09881.1"/>
    <property type="molecule type" value="Genomic_DNA"/>
</dbReference>
<evidence type="ECO:0000256" key="8">
    <source>
        <dbReference type="ARBA" id="ARBA00023242"/>
    </source>
</evidence>
<evidence type="ECO:0000313" key="12">
    <source>
        <dbReference type="EMBL" id="CBY09881.1"/>
    </source>
</evidence>
<dbReference type="Proteomes" id="UP000001307">
    <property type="component" value="Unassembled WGS sequence"/>
</dbReference>
<dbReference type="Pfam" id="PF08648">
    <property type="entry name" value="SNRNP27"/>
    <property type="match status" value="1"/>
</dbReference>
<keyword evidence="6" id="KW-0507">mRNA processing</keyword>
<evidence type="ECO:0000256" key="6">
    <source>
        <dbReference type="ARBA" id="ARBA00022664"/>
    </source>
</evidence>
<feature type="compositionally biased region" description="Basic and acidic residues" evidence="10">
    <location>
        <begin position="109"/>
        <end position="129"/>
    </location>
</feature>
<feature type="compositionally biased region" description="Basic residues" evidence="10">
    <location>
        <begin position="15"/>
        <end position="27"/>
    </location>
</feature>
<evidence type="ECO:0000256" key="4">
    <source>
        <dbReference type="ARBA" id="ARBA00011825"/>
    </source>
</evidence>
<dbReference type="OrthoDB" id="21368at2759"/>